<evidence type="ECO:0008006" key="3">
    <source>
        <dbReference type="Google" id="ProtNLM"/>
    </source>
</evidence>
<comment type="caution">
    <text evidence="1">The sequence shown here is derived from an EMBL/GenBank/DDBJ whole genome shotgun (WGS) entry which is preliminary data.</text>
</comment>
<gene>
    <name evidence="1" type="ORF">UW55_C0005G0043</name>
</gene>
<evidence type="ECO:0000313" key="2">
    <source>
        <dbReference type="Proteomes" id="UP000033945"/>
    </source>
</evidence>
<reference evidence="1 2" key="1">
    <citation type="journal article" date="2015" name="Nature">
        <title>rRNA introns, odd ribosomes, and small enigmatic genomes across a large radiation of phyla.</title>
        <authorList>
            <person name="Brown C.T."/>
            <person name="Hug L.A."/>
            <person name="Thomas B.C."/>
            <person name="Sharon I."/>
            <person name="Castelle C.J."/>
            <person name="Singh A."/>
            <person name="Wilkins M.J."/>
            <person name="Williams K.H."/>
            <person name="Banfield J.F."/>
        </authorList>
    </citation>
    <scope>NUCLEOTIDE SEQUENCE [LARGE SCALE GENOMIC DNA]</scope>
</reference>
<sequence length="66" mass="7579">MKTLKCDLCEVTAEGETFEVWMKALMPHYMQAHADVMKGKAGLSDEEKKAEQQKWMVENKARFEAA</sequence>
<dbReference type="AlphaFoldDB" id="A0A0G1IWG7"/>
<protein>
    <recommendedName>
        <fullName evidence="3">DUF1059 domain-containing protein</fullName>
    </recommendedName>
</protein>
<dbReference type="EMBL" id="LCIT01000005">
    <property type="protein sequence ID" value="KKT63328.1"/>
    <property type="molecule type" value="Genomic_DNA"/>
</dbReference>
<organism evidence="1 2">
    <name type="scientific">Candidatus Giovannonibacteria bacterium GW2011_GWA2_44_26</name>
    <dbReference type="NCBI Taxonomy" id="1618648"/>
    <lineage>
        <taxon>Bacteria</taxon>
        <taxon>Candidatus Giovannoniibacteriota</taxon>
    </lineage>
</organism>
<name>A0A0G1IWG7_9BACT</name>
<dbReference type="Proteomes" id="UP000033945">
    <property type="component" value="Unassembled WGS sequence"/>
</dbReference>
<proteinExistence type="predicted"/>
<accession>A0A0G1IWG7</accession>
<evidence type="ECO:0000313" key="1">
    <source>
        <dbReference type="EMBL" id="KKT63328.1"/>
    </source>
</evidence>